<proteinExistence type="predicted"/>
<dbReference type="HOGENOM" id="CLU_164851_0_0_6"/>
<protein>
    <submittedName>
        <fullName evidence="1">HicA protein</fullName>
    </submittedName>
</protein>
<dbReference type="eggNOG" id="ENOG5032SSN">
    <property type="taxonomic scope" value="Bacteria"/>
</dbReference>
<organism evidence="1 2">
    <name type="scientific">Nitrosococcus halophilus (strain Nc4)</name>
    <dbReference type="NCBI Taxonomy" id="472759"/>
    <lineage>
        <taxon>Bacteria</taxon>
        <taxon>Pseudomonadati</taxon>
        <taxon>Pseudomonadota</taxon>
        <taxon>Gammaproteobacteria</taxon>
        <taxon>Chromatiales</taxon>
        <taxon>Chromatiaceae</taxon>
        <taxon>Nitrosococcus</taxon>
    </lineage>
</organism>
<name>D5BZ72_NITHN</name>
<dbReference type="Proteomes" id="UP000001844">
    <property type="component" value="Chromosome"/>
</dbReference>
<dbReference type="STRING" id="472759.Nhal_3031"/>
<dbReference type="InterPro" id="IPR012933">
    <property type="entry name" value="HicA_mRNA_interferase"/>
</dbReference>
<keyword evidence="2" id="KW-1185">Reference proteome</keyword>
<dbReference type="GO" id="GO:0003729">
    <property type="term" value="F:mRNA binding"/>
    <property type="evidence" value="ECO:0007669"/>
    <property type="project" value="InterPro"/>
</dbReference>
<dbReference type="OrthoDB" id="73001at2"/>
<dbReference type="AlphaFoldDB" id="D5BZ72"/>
<reference evidence="2" key="1">
    <citation type="submission" date="2010-04" db="EMBL/GenBank/DDBJ databases">
        <title>Complete genome sequence of Nitrosococcus halophilus Nc4, a salt-adapted, aerobic obligate ammonia-oxidizing sulfur purple bacterium.</title>
        <authorList>
            <consortium name="US DOE Joint Genome Institute"/>
            <person name="Campbell M.A."/>
            <person name="Malfatti S.A."/>
            <person name="Chain P.S.G."/>
            <person name="Heidelberg J.F."/>
            <person name="Ward B.B."/>
            <person name="Klotz M.G."/>
        </authorList>
    </citation>
    <scope>NUCLEOTIDE SEQUENCE [LARGE SCALE GENOMIC DNA]</scope>
    <source>
        <strain evidence="2">Nc4</strain>
    </source>
</reference>
<sequence>MNTKHRKTLEAIFHNPVNSNLEWKKIEALLVALGAKVVEGNGSQVSFYLGGKRLDVHRPHPRKEALKYRVKLVRQFLENAGVNP</sequence>
<dbReference type="RefSeq" id="WP_013033936.1">
    <property type="nucleotide sequence ID" value="NC_013960.1"/>
</dbReference>
<evidence type="ECO:0000313" key="1">
    <source>
        <dbReference type="EMBL" id="ADE16086.1"/>
    </source>
</evidence>
<gene>
    <name evidence="1" type="ordered locus">Nhal_3031</name>
</gene>
<dbReference type="KEGG" id="nhl:Nhal_3031"/>
<evidence type="ECO:0000313" key="2">
    <source>
        <dbReference type="Proteomes" id="UP000001844"/>
    </source>
</evidence>
<accession>D5BZ72</accession>
<dbReference type="Pfam" id="PF07927">
    <property type="entry name" value="HicA_toxin"/>
    <property type="match status" value="1"/>
</dbReference>
<dbReference type="EMBL" id="CP001798">
    <property type="protein sequence ID" value="ADE16086.1"/>
    <property type="molecule type" value="Genomic_DNA"/>
</dbReference>